<dbReference type="PANTHER" id="PTHR36766:SF70">
    <property type="entry name" value="DISEASE RESISTANCE PROTEIN RGA4"/>
    <property type="match status" value="1"/>
</dbReference>
<keyword evidence="5" id="KW-0067">ATP-binding</keyword>
<dbReference type="Gene3D" id="1.20.5.4130">
    <property type="match status" value="1"/>
</dbReference>
<dbReference type="GO" id="GO:0005524">
    <property type="term" value="F:ATP binding"/>
    <property type="evidence" value="ECO:0007669"/>
    <property type="project" value="UniProtKB-KW"/>
</dbReference>
<evidence type="ECO:0000256" key="1">
    <source>
        <dbReference type="ARBA" id="ARBA00022614"/>
    </source>
</evidence>
<dbReference type="GO" id="GO:0043531">
    <property type="term" value="F:ADP binding"/>
    <property type="evidence" value="ECO:0007669"/>
    <property type="project" value="InterPro"/>
</dbReference>
<dbReference type="InterPro" id="IPR027417">
    <property type="entry name" value="P-loop_NTPase"/>
</dbReference>
<evidence type="ECO:0000313" key="9">
    <source>
        <dbReference type="Proteomes" id="UP000326396"/>
    </source>
</evidence>
<keyword evidence="4" id="KW-0611">Plant defense</keyword>
<dbReference type="GO" id="GO:0006952">
    <property type="term" value="P:defense response"/>
    <property type="evidence" value="ECO:0007669"/>
    <property type="project" value="UniProtKB-KW"/>
</dbReference>
<dbReference type="Gene3D" id="1.10.8.430">
    <property type="entry name" value="Helical domain of apoptotic protease-activating factors"/>
    <property type="match status" value="1"/>
</dbReference>
<evidence type="ECO:0000256" key="2">
    <source>
        <dbReference type="ARBA" id="ARBA00022737"/>
    </source>
</evidence>
<proteinExistence type="predicted"/>
<feature type="region of interest" description="Disordered" evidence="6">
    <location>
        <begin position="242"/>
        <end position="274"/>
    </location>
</feature>
<dbReference type="SUPFAM" id="SSF52540">
    <property type="entry name" value="P-loop containing nucleoside triphosphate hydrolases"/>
    <property type="match status" value="1"/>
</dbReference>
<dbReference type="PANTHER" id="PTHR36766">
    <property type="entry name" value="PLANT BROAD-SPECTRUM MILDEW RESISTANCE PROTEIN RPW8"/>
    <property type="match status" value="1"/>
</dbReference>
<dbReference type="EMBL" id="SZYD01000004">
    <property type="protein sequence ID" value="KAD6454653.1"/>
    <property type="molecule type" value="Genomic_DNA"/>
</dbReference>
<keyword evidence="2" id="KW-0677">Repeat</keyword>
<evidence type="ECO:0000256" key="5">
    <source>
        <dbReference type="ARBA" id="ARBA00022840"/>
    </source>
</evidence>
<sequence length="382" mass="44203">MGDVAFRAVVNDLYGRLVSKVIKELALLWGVEDNISTLKNDFDQIKADLQDAEETPMIIKEKAQELFIKRLRSTLLMIENLLQDISTEALLCRLYKERGIIDKVRTFFCCKNNQLMFRFKIVHRIKAIRKKLEDLGYKRSSYNTPRKTTHIDMGFESHMPDRETSSRMHDSSNIIGKNEDAEMVVPEPNSWLKMPPRRNQRPLDDVYEREMEERLMARVEQRLGQVVDQLADRMNDMMNQRRRGAEGSVPAGGAPRVAPNQQRSGEGRVNGGDISELEPIGREIAEKCKGLPLAIKTLGSSMWSKTSASEWERVKRNTIWEENKILPALKLSYDNLVPYLKRCFAYCRLFPKGYEMEKEMHEETSSSPHLWLLFTPVFSITN</sequence>
<evidence type="ECO:0000256" key="6">
    <source>
        <dbReference type="SAM" id="MobiDB-lite"/>
    </source>
</evidence>
<evidence type="ECO:0000256" key="3">
    <source>
        <dbReference type="ARBA" id="ARBA00022741"/>
    </source>
</evidence>
<dbReference type="Pfam" id="PF18052">
    <property type="entry name" value="Rx_N"/>
    <property type="match status" value="1"/>
</dbReference>
<name>A0A5N6PL41_9ASTR</name>
<dbReference type="AlphaFoldDB" id="A0A5N6PL41"/>
<feature type="region of interest" description="Disordered" evidence="6">
    <location>
        <begin position="148"/>
        <end position="171"/>
    </location>
</feature>
<evidence type="ECO:0000256" key="4">
    <source>
        <dbReference type="ARBA" id="ARBA00022821"/>
    </source>
</evidence>
<comment type="caution">
    <text evidence="8">The sequence shown here is derived from an EMBL/GenBank/DDBJ whole genome shotgun (WGS) entry which is preliminary data.</text>
</comment>
<reference evidence="8 9" key="1">
    <citation type="submission" date="2019-05" db="EMBL/GenBank/DDBJ databases">
        <title>Mikania micrantha, genome provides insights into the molecular mechanism of rapid growth.</title>
        <authorList>
            <person name="Liu B."/>
        </authorList>
    </citation>
    <scope>NUCLEOTIDE SEQUENCE [LARGE SCALE GENOMIC DNA]</scope>
    <source>
        <strain evidence="8">NLD-2019</strain>
        <tissue evidence="8">Leaf</tissue>
    </source>
</reference>
<organism evidence="8 9">
    <name type="scientific">Mikania micrantha</name>
    <name type="common">bitter vine</name>
    <dbReference type="NCBI Taxonomy" id="192012"/>
    <lineage>
        <taxon>Eukaryota</taxon>
        <taxon>Viridiplantae</taxon>
        <taxon>Streptophyta</taxon>
        <taxon>Embryophyta</taxon>
        <taxon>Tracheophyta</taxon>
        <taxon>Spermatophyta</taxon>
        <taxon>Magnoliopsida</taxon>
        <taxon>eudicotyledons</taxon>
        <taxon>Gunneridae</taxon>
        <taxon>Pentapetalae</taxon>
        <taxon>asterids</taxon>
        <taxon>campanulids</taxon>
        <taxon>Asterales</taxon>
        <taxon>Asteraceae</taxon>
        <taxon>Asteroideae</taxon>
        <taxon>Heliantheae alliance</taxon>
        <taxon>Eupatorieae</taxon>
        <taxon>Mikania</taxon>
    </lineage>
</organism>
<evidence type="ECO:0000259" key="7">
    <source>
        <dbReference type="Pfam" id="PF18052"/>
    </source>
</evidence>
<feature type="domain" description="Disease resistance N-terminal" evidence="7">
    <location>
        <begin position="9"/>
        <end position="99"/>
    </location>
</feature>
<keyword evidence="3" id="KW-0547">Nucleotide-binding</keyword>
<keyword evidence="1" id="KW-0433">Leucine-rich repeat</keyword>
<accession>A0A5N6PL41</accession>
<gene>
    <name evidence="8" type="ORF">E3N88_09359</name>
</gene>
<dbReference type="InterPro" id="IPR042197">
    <property type="entry name" value="Apaf_helical"/>
</dbReference>
<feature type="compositionally biased region" description="Basic and acidic residues" evidence="6">
    <location>
        <begin position="149"/>
        <end position="170"/>
    </location>
</feature>
<keyword evidence="9" id="KW-1185">Reference proteome</keyword>
<dbReference type="InterPro" id="IPR041118">
    <property type="entry name" value="Rx_N"/>
</dbReference>
<evidence type="ECO:0000313" key="8">
    <source>
        <dbReference type="EMBL" id="KAD6454653.1"/>
    </source>
</evidence>
<dbReference type="OrthoDB" id="37484at2759"/>
<dbReference type="Proteomes" id="UP000326396">
    <property type="component" value="Linkage Group LG12"/>
</dbReference>
<protein>
    <recommendedName>
        <fullName evidence="7">Disease resistance N-terminal domain-containing protein</fullName>
    </recommendedName>
</protein>